<evidence type="ECO:0000313" key="2">
    <source>
        <dbReference type="EMBL" id="EQA64475.1"/>
    </source>
</evidence>
<sequence>MITPTNAAIFQLIYTTYFFITHFIPMKPFGITILIWTNWILSLQEVLQRI</sequence>
<organism evidence="2 3">
    <name type="scientific">Leptospira alexanderi serovar Manhao 3 str. L 60</name>
    <dbReference type="NCBI Taxonomy" id="1049759"/>
    <lineage>
        <taxon>Bacteria</taxon>
        <taxon>Pseudomonadati</taxon>
        <taxon>Spirochaetota</taxon>
        <taxon>Spirochaetia</taxon>
        <taxon>Leptospirales</taxon>
        <taxon>Leptospiraceae</taxon>
        <taxon>Leptospira</taxon>
    </lineage>
</organism>
<accession>V6I2L2</accession>
<evidence type="ECO:0000256" key="1">
    <source>
        <dbReference type="SAM" id="Phobius"/>
    </source>
</evidence>
<evidence type="ECO:0000313" key="3">
    <source>
        <dbReference type="Proteomes" id="UP000018747"/>
    </source>
</evidence>
<dbReference type="RefSeq" id="WP_020983263.1">
    <property type="nucleotide sequence ID" value="NZ_AHMT02000005.1"/>
</dbReference>
<dbReference type="AlphaFoldDB" id="V6I2L2"/>
<protein>
    <submittedName>
        <fullName evidence="2">Uncharacterized protein</fullName>
    </submittedName>
</protein>
<proteinExistence type="predicted"/>
<keyword evidence="1" id="KW-0812">Transmembrane</keyword>
<keyword evidence="3" id="KW-1185">Reference proteome</keyword>
<keyword evidence="1" id="KW-0472">Membrane</keyword>
<dbReference type="Proteomes" id="UP000018747">
    <property type="component" value="Unassembled WGS sequence"/>
</dbReference>
<dbReference type="STRING" id="100053.GCA_002009845_01817"/>
<keyword evidence="1" id="KW-1133">Transmembrane helix</keyword>
<reference evidence="2" key="1">
    <citation type="submission" date="2013-05" db="EMBL/GenBank/DDBJ databases">
        <authorList>
            <person name="Harkins D.M."/>
            <person name="Durkin A.S."/>
            <person name="Brinkac L.M."/>
            <person name="Haft D.H."/>
            <person name="Selengut J.D."/>
            <person name="Sanka R."/>
            <person name="DePew J."/>
            <person name="Purushe J."/>
            <person name="Hartskeerl R.A."/>
            <person name="Ahmed A."/>
            <person name="van der Linden H."/>
            <person name="Goris M.G.A."/>
            <person name="Vinetz J.M."/>
            <person name="Sutton G.G."/>
            <person name="Nierman W.C."/>
            <person name="Fouts D.E."/>
        </authorList>
    </citation>
    <scope>NUCLEOTIDE SEQUENCE [LARGE SCALE GENOMIC DNA]</scope>
    <source>
        <strain evidence="2">L 60</strain>
    </source>
</reference>
<name>V6I2L2_9LEPT</name>
<comment type="caution">
    <text evidence="2">The sequence shown here is derived from an EMBL/GenBank/DDBJ whole genome shotgun (WGS) entry which is preliminary data.</text>
</comment>
<gene>
    <name evidence="2" type="ORF">LEP1GSC062_0371</name>
</gene>
<feature type="transmembrane region" description="Helical" evidence="1">
    <location>
        <begin position="7"/>
        <end position="24"/>
    </location>
</feature>
<dbReference type="EMBL" id="AHMT02000005">
    <property type="protein sequence ID" value="EQA64475.1"/>
    <property type="molecule type" value="Genomic_DNA"/>
</dbReference>